<gene>
    <name evidence="2" type="ORF">BT67DRAFT_169831</name>
</gene>
<reference evidence="2" key="1">
    <citation type="journal article" date="2023" name="Mol. Phylogenet. Evol.">
        <title>Genome-scale phylogeny and comparative genomics of the fungal order Sordariales.</title>
        <authorList>
            <person name="Hensen N."/>
            <person name="Bonometti L."/>
            <person name="Westerberg I."/>
            <person name="Brannstrom I.O."/>
            <person name="Guillou S."/>
            <person name="Cros-Aarteil S."/>
            <person name="Calhoun S."/>
            <person name="Haridas S."/>
            <person name="Kuo A."/>
            <person name="Mondo S."/>
            <person name="Pangilinan J."/>
            <person name="Riley R."/>
            <person name="LaButti K."/>
            <person name="Andreopoulos B."/>
            <person name="Lipzen A."/>
            <person name="Chen C."/>
            <person name="Yan M."/>
            <person name="Daum C."/>
            <person name="Ng V."/>
            <person name="Clum A."/>
            <person name="Steindorff A."/>
            <person name="Ohm R.A."/>
            <person name="Martin F."/>
            <person name="Silar P."/>
            <person name="Natvig D.O."/>
            <person name="Lalanne C."/>
            <person name="Gautier V."/>
            <person name="Ament-Velasquez S.L."/>
            <person name="Kruys A."/>
            <person name="Hutchinson M.I."/>
            <person name="Powell A.J."/>
            <person name="Barry K."/>
            <person name="Miller A.N."/>
            <person name="Grigoriev I.V."/>
            <person name="Debuchy R."/>
            <person name="Gladieux P."/>
            <person name="Hiltunen Thoren M."/>
            <person name="Johannesson H."/>
        </authorList>
    </citation>
    <scope>NUCLEOTIDE SEQUENCE</scope>
    <source>
        <strain evidence="2">CBS 123565</strain>
    </source>
</reference>
<feature type="signal peptide" evidence="1">
    <location>
        <begin position="1"/>
        <end position="21"/>
    </location>
</feature>
<reference evidence="2" key="2">
    <citation type="submission" date="2023-05" db="EMBL/GenBank/DDBJ databases">
        <authorList>
            <consortium name="Lawrence Berkeley National Laboratory"/>
            <person name="Steindorff A."/>
            <person name="Hensen N."/>
            <person name="Bonometti L."/>
            <person name="Westerberg I."/>
            <person name="Brannstrom I.O."/>
            <person name="Guillou S."/>
            <person name="Cros-Aarteil S."/>
            <person name="Calhoun S."/>
            <person name="Haridas S."/>
            <person name="Kuo A."/>
            <person name="Mondo S."/>
            <person name="Pangilinan J."/>
            <person name="Riley R."/>
            <person name="Labutti K."/>
            <person name="Andreopoulos B."/>
            <person name="Lipzen A."/>
            <person name="Chen C."/>
            <person name="Yanf M."/>
            <person name="Daum C."/>
            <person name="Ng V."/>
            <person name="Clum A."/>
            <person name="Ohm R."/>
            <person name="Martin F."/>
            <person name="Silar P."/>
            <person name="Natvig D."/>
            <person name="Lalanne C."/>
            <person name="Gautier V."/>
            <person name="Ament-Velasquez S.L."/>
            <person name="Kruys A."/>
            <person name="Hutchinson M.I."/>
            <person name="Powell A.J."/>
            <person name="Barry K."/>
            <person name="Miller A.N."/>
            <person name="Grigoriev I.V."/>
            <person name="Debuchy R."/>
            <person name="Gladieux P."/>
            <person name="Thoren M.H."/>
            <person name="Johannesson H."/>
        </authorList>
    </citation>
    <scope>NUCLEOTIDE SEQUENCE</scope>
    <source>
        <strain evidence="2">CBS 123565</strain>
    </source>
</reference>
<evidence type="ECO:0000313" key="2">
    <source>
        <dbReference type="EMBL" id="KAK4131094.1"/>
    </source>
</evidence>
<evidence type="ECO:0000313" key="3">
    <source>
        <dbReference type="Proteomes" id="UP001304895"/>
    </source>
</evidence>
<dbReference type="EMBL" id="MU853428">
    <property type="protein sequence ID" value="KAK4131094.1"/>
    <property type="molecule type" value="Genomic_DNA"/>
</dbReference>
<comment type="caution">
    <text evidence="2">The sequence shown here is derived from an EMBL/GenBank/DDBJ whole genome shotgun (WGS) entry which is preliminary data.</text>
</comment>
<evidence type="ECO:0008006" key="4">
    <source>
        <dbReference type="Google" id="ProtNLM"/>
    </source>
</evidence>
<keyword evidence="3" id="KW-1185">Reference proteome</keyword>
<feature type="chain" id="PRO_5042916238" description="Cyanovirin-N domain-containing protein" evidence="1">
    <location>
        <begin position="22"/>
        <end position="151"/>
    </location>
</feature>
<proteinExistence type="predicted"/>
<name>A0AAN6ZB94_9PEZI</name>
<protein>
    <recommendedName>
        <fullName evidence="4">Cyanovirin-N domain-containing protein</fullName>
    </recommendedName>
</protein>
<accession>A0AAN6ZB94</accession>
<organism evidence="2 3">
    <name type="scientific">Trichocladium antarcticum</name>
    <dbReference type="NCBI Taxonomy" id="1450529"/>
    <lineage>
        <taxon>Eukaryota</taxon>
        <taxon>Fungi</taxon>
        <taxon>Dikarya</taxon>
        <taxon>Ascomycota</taxon>
        <taxon>Pezizomycotina</taxon>
        <taxon>Sordariomycetes</taxon>
        <taxon>Sordariomycetidae</taxon>
        <taxon>Sordariales</taxon>
        <taxon>Chaetomiaceae</taxon>
        <taxon>Trichocladium</taxon>
    </lineage>
</organism>
<keyword evidence="1" id="KW-0732">Signal</keyword>
<sequence>MQLSFTAVLALLAAAAQPALAWSIATYESTKRCAIGKPNRILRSYNGHQENTCLTIGRSLPGVGCIEYQPLKSPGITLPCRGSLGANSIQVSMNTACWLWVEEDCNGEPTASNIVNECIQPGDANWNFKSFKCVSTSGSVSSRGDGDRVVR</sequence>
<dbReference type="Proteomes" id="UP001304895">
    <property type="component" value="Unassembled WGS sequence"/>
</dbReference>
<dbReference type="AlphaFoldDB" id="A0AAN6ZB94"/>
<evidence type="ECO:0000256" key="1">
    <source>
        <dbReference type="SAM" id="SignalP"/>
    </source>
</evidence>